<evidence type="ECO:0000256" key="1">
    <source>
        <dbReference type="SAM" id="Phobius"/>
    </source>
</evidence>
<dbReference type="OrthoDB" id="7375605at2"/>
<sequence>MSAKVKTSSDRSFGMVFTAVFGLIGAWPWLFGGGKPLIWAWIVSGLFFAAAIILPKILAPLNAVWTRLGLMMHKIMTPLIMSVLFFVVFTPMAFLLRLFKVKLIPLKYEPNESTYWIERDPHGPERASMKHQF</sequence>
<protein>
    <recommendedName>
        <fullName evidence="4">SxtJ</fullName>
    </recommendedName>
</protein>
<organism evidence="2 3">
    <name type="scientific">Magnetofaba australis IT-1</name>
    <dbReference type="NCBI Taxonomy" id="1434232"/>
    <lineage>
        <taxon>Bacteria</taxon>
        <taxon>Pseudomonadati</taxon>
        <taxon>Pseudomonadota</taxon>
        <taxon>Magnetococcia</taxon>
        <taxon>Magnetococcales</taxon>
        <taxon>Magnetococcaceae</taxon>
        <taxon>Magnetofaba</taxon>
    </lineage>
</organism>
<proteinExistence type="predicted"/>
<evidence type="ECO:0000313" key="2">
    <source>
        <dbReference type="EMBL" id="OSM00092.1"/>
    </source>
</evidence>
<dbReference type="AlphaFoldDB" id="A0A1Y2K1M7"/>
<keyword evidence="3" id="KW-1185">Reference proteome</keyword>
<reference evidence="2 3" key="1">
    <citation type="journal article" date="2016" name="BMC Genomics">
        <title>Combined genomic and structural analyses of a cultured magnetotactic bacterium reveals its niche adaptation to a dynamic environment.</title>
        <authorList>
            <person name="Araujo A.C."/>
            <person name="Morillo V."/>
            <person name="Cypriano J."/>
            <person name="Teixeira L.C."/>
            <person name="Leao P."/>
            <person name="Lyra S."/>
            <person name="Almeida L.G."/>
            <person name="Bazylinski D.A."/>
            <person name="Vasconcellos A.T."/>
            <person name="Abreu F."/>
            <person name="Lins U."/>
        </authorList>
    </citation>
    <scope>NUCLEOTIDE SEQUENCE [LARGE SCALE GENOMIC DNA]</scope>
    <source>
        <strain evidence="2 3">IT-1</strain>
    </source>
</reference>
<comment type="caution">
    <text evidence="2">The sequence shown here is derived from an EMBL/GenBank/DDBJ whole genome shotgun (WGS) entry which is preliminary data.</text>
</comment>
<evidence type="ECO:0000313" key="3">
    <source>
        <dbReference type="Proteomes" id="UP000194003"/>
    </source>
</evidence>
<accession>A0A1Y2K1M7</accession>
<name>A0A1Y2K1M7_9PROT</name>
<keyword evidence="1" id="KW-0812">Transmembrane</keyword>
<keyword evidence="1" id="KW-1133">Transmembrane helix</keyword>
<evidence type="ECO:0008006" key="4">
    <source>
        <dbReference type="Google" id="ProtNLM"/>
    </source>
</evidence>
<dbReference type="STRING" id="1434232.MAIT1_00516"/>
<gene>
    <name evidence="2" type="ORF">MAIT1_00516</name>
</gene>
<dbReference type="EMBL" id="LVJN01000021">
    <property type="protein sequence ID" value="OSM00092.1"/>
    <property type="molecule type" value="Genomic_DNA"/>
</dbReference>
<feature type="transmembrane region" description="Helical" evidence="1">
    <location>
        <begin position="37"/>
        <end position="58"/>
    </location>
</feature>
<keyword evidence="1" id="KW-0472">Membrane</keyword>
<feature type="transmembrane region" description="Helical" evidence="1">
    <location>
        <begin position="12"/>
        <end position="31"/>
    </location>
</feature>
<feature type="transmembrane region" description="Helical" evidence="1">
    <location>
        <begin position="79"/>
        <end position="99"/>
    </location>
</feature>
<dbReference type="Proteomes" id="UP000194003">
    <property type="component" value="Unassembled WGS sequence"/>
</dbReference>
<dbReference type="RefSeq" id="WP_085446454.1">
    <property type="nucleotide sequence ID" value="NZ_LVJN01000021.1"/>
</dbReference>